<evidence type="ECO:0000256" key="2">
    <source>
        <dbReference type="ARBA" id="ARBA00023015"/>
    </source>
</evidence>
<dbReference type="CDD" id="cd08427">
    <property type="entry name" value="PBP2_LTTR_like_2"/>
    <property type="match status" value="1"/>
</dbReference>
<keyword evidence="7" id="KW-1185">Reference proteome</keyword>
<dbReference type="Proteomes" id="UP000325161">
    <property type="component" value="Chromosome"/>
</dbReference>
<dbReference type="AlphaFoldDB" id="A0A5C0AXD9"/>
<dbReference type="InterPro" id="IPR005119">
    <property type="entry name" value="LysR_subst-bd"/>
</dbReference>
<dbReference type="FunFam" id="1.10.10.10:FF:000001">
    <property type="entry name" value="LysR family transcriptional regulator"/>
    <property type="match status" value="1"/>
</dbReference>
<dbReference type="Pfam" id="PF03466">
    <property type="entry name" value="LysR_substrate"/>
    <property type="match status" value="1"/>
</dbReference>
<protein>
    <submittedName>
        <fullName evidence="6">LysR family transcriptional regulator</fullName>
    </submittedName>
</protein>
<dbReference type="RefSeq" id="WP_148816189.1">
    <property type="nucleotide sequence ID" value="NZ_CP043046.1"/>
</dbReference>
<dbReference type="GO" id="GO:0003677">
    <property type="term" value="F:DNA binding"/>
    <property type="evidence" value="ECO:0007669"/>
    <property type="project" value="UniProtKB-KW"/>
</dbReference>
<dbReference type="GO" id="GO:0003700">
    <property type="term" value="F:DNA-binding transcription factor activity"/>
    <property type="evidence" value="ECO:0007669"/>
    <property type="project" value="InterPro"/>
</dbReference>
<dbReference type="InterPro" id="IPR036390">
    <property type="entry name" value="WH_DNA-bd_sf"/>
</dbReference>
<evidence type="ECO:0000256" key="4">
    <source>
        <dbReference type="ARBA" id="ARBA00023163"/>
    </source>
</evidence>
<evidence type="ECO:0000313" key="6">
    <source>
        <dbReference type="EMBL" id="QEI07142.1"/>
    </source>
</evidence>
<keyword evidence="2" id="KW-0805">Transcription regulation</keyword>
<dbReference type="SUPFAM" id="SSF46785">
    <property type="entry name" value="Winged helix' DNA-binding domain"/>
    <property type="match status" value="1"/>
</dbReference>
<dbReference type="PANTHER" id="PTHR30346">
    <property type="entry name" value="TRANSCRIPTIONAL DUAL REGULATOR HCAR-RELATED"/>
    <property type="match status" value="1"/>
</dbReference>
<dbReference type="EMBL" id="CP043046">
    <property type="protein sequence ID" value="QEI07142.1"/>
    <property type="molecule type" value="Genomic_DNA"/>
</dbReference>
<reference evidence="6 7" key="1">
    <citation type="submission" date="2019-08" db="EMBL/GenBank/DDBJ databases">
        <title>Amphibian skin-associated Pigmentiphaga: genome sequence and occurrence across geography and hosts.</title>
        <authorList>
            <person name="Bletz M.C."/>
            <person name="Bunk B."/>
            <person name="Sproeer C."/>
            <person name="Biwer P."/>
            <person name="Reiter S."/>
            <person name="Rabemananjara F.C.E."/>
            <person name="Schulz S."/>
            <person name="Overmann J."/>
            <person name="Vences M."/>
        </authorList>
    </citation>
    <scope>NUCLEOTIDE SEQUENCE [LARGE SCALE GENOMIC DNA]</scope>
    <source>
        <strain evidence="6 7">Mada1488</strain>
    </source>
</reference>
<evidence type="ECO:0000256" key="3">
    <source>
        <dbReference type="ARBA" id="ARBA00023125"/>
    </source>
</evidence>
<dbReference type="InterPro" id="IPR036388">
    <property type="entry name" value="WH-like_DNA-bd_sf"/>
</dbReference>
<accession>A0A5C0AXD9</accession>
<name>A0A5C0AXD9_9BURK</name>
<proteinExistence type="inferred from homology"/>
<sequence>MLRELKTFVAVARYGTFASAGAHIGLTQSAVSAQMQRLEQSLGLVLFERTGRSARLNAQGEATLARAEEIVKLWGGLGDLGQAPESGGKLRIGAITSVQAGPLADALAGFHAASPGCHTRIVPGVSLNLLGMVDSGDVDLAVMIRPPFALPAEVGWEVLAREPFVLLVPAKLAAQDWRELLAEQAFVRYDRTSFGGRLVEQFLRQQRIDVNEVAEIDDQEGLVRLVGCGLGVALVPTPIASCGVWPVDVRAVSLGEHTFYREIGLVQRRDRSRRPAARRLADQIAATFAAARLQGEDVAQRAD</sequence>
<comment type="similarity">
    <text evidence="1">Belongs to the LysR transcriptional regulatory family.</text>
</comment>
<dbReference type="PRINTS" id="PR00039">
    <property type="entry name" value="HTHLYSR"/>
</dbReference>
<dbReference type="OrthoDB" id="9803735at2"/>
<evidence type="ECO:0000259" key="5">
    <source>
        <dbReference type="PROSITE" id="PS50931"/>
    </source>
</evidence>
<feature type="domain" description="HTH lysR-type" evidence="5">
    <location>
        <begin position="1"/>
        <end position="57"/>
    </location>
</feature>
<dbReference type="Pfam" id="PF00126">
    <property type="entry name" value="HTH_1"/>
    <property type="match status" value="1"/>
</dbReference>
<evidence type="ECO:0000313" key="7">
    <source>
        <dbReference type="Proteomes" id="UP000325161"/>
    </source>
</evidence>
<dbReference type="InterPro" id="IPR000847">
    <property type="entry name" value="LysR_HTH_N"/>
</dbReference>
<keyword evidence="3" id="KW-0238">DNA-binding</keyword>
<dbReference type="PANTHER" id="PTHR30346:SF28">
    <property type="entry name" value="HTH-TYPE TRANSCRIPTIONAL REGULATOR CYNR"/>
    <property type="match status" value="1"/>
</dbReference>
<gene>
    <name evidence="6" type="ORF">FXN63_15810</name>
</gene>
<dbReference type="KEGG" id="pacr:FXN63_15810"/>
<dbReference type="PROSITE" id="PS50931">
    <property type="entry name" value="HTH_LYSR"/>
    <property type="match status" value="1"/>
</dbReference>
<dbReference type="SUPFAM" id="SSF53850">
    <property type="entry name" value="Periplasmic binding protein-like II"/>
    <property type="match status" value="1"/>
</dbReference>
<dbReference type="GO" id="GO:0032993">
    <property type="term" value="C:protein-DNA complex"/>
    <property type="evidence" value="ECO:0007669"/>
    <property type="project" value="TreeGrafter"/>
</dbReference>
<dbReference type="Gene3D" id="3.40.190.10">
    <property type="entry name" value="Periplasmic binding protein-like II"/>
    <property type="match status" value="2"/>
</dbReference>
<evidence type="ECO:0000256" key="1">
    <source>
        <dbReference type="ARBA" id="ARBA00009437"/>
    </source>
</evidence>
<organism evidence="6 7">
    <name type="scientific">Pigmentiphaga aceris</name>
    <dbReference type="NCBI Taxonomy" id="1940612"/>
    <lineage>
        <taxon>Bacteria</taxon>
        <taxon>Pseudomonadati</taxon>
        <taxon>Pseudomonadota</taxon>
        <taxon>Betaproteobacteria</taxon>
        <taxon>Burkholderiales</taxon>
        <taxon>Alcaligenaceae</taxon>
        <taxon>Pigmentiphaga</taxon>
    </lineage>
</organism>
<dbReference type="Gene3D" id="1.10.10.10">
    <property type="entry name" value="Winged helix-like DNA-binding domain superfamily/Winged helix DNA-binding domain"/>
    <property type="match status" value="1"/>
</dbReference>
<keyword evidence="4" id="KW-0804">Transcription</keyword>